<dbReference type="EMBL" id="MF955859">
    <property type="protein sequence ID" value="AYD73028.1"/>
    <property type="molecule type" value="Genomic_DNA"/>
</dbReference>
<reference evidence="2" key="1">
    <citation type="journal article" date="2018" name="Mitochondrial DNA Part B Resour">
        <title>The first complete mitochondrial genome of wild soybean (Glycine soja).</title>
        <authorList>
            <person name="Asaf S."/>
            <person name="Khan A.L."/>
            <person name="Al-Harrasi A."/>
            <person name="Kim T.H."/>
            <person name="Lee I.-J."/>
        </authorList>
    </citation>
    <scope>NUCLEOTIDE SEQUENCE</scope>
</reference>
<dbReference type="RefSeq" id="YP_009532880.1">
    <property type="nucleotide sequence ID" value="NC_039768.1"/>
</dbReference>
<proteinExistence type="predicted"/>
<dbReference type="GeneID" id="38334517"/>
<protein>
    <submittedName>
        <fullName evidence="2">Uncharacterized protein</fullName>
    </submittedName>
</protein>
<evidence type="ECO:0000313" key="2">
    <source>
        <dbReference type="EMBL" id="AYD73028.1"/>
    </source>
</evidence>
<sequence>MFLGLFSEINFLYLFLNKNSKGWKSFILLWTLFFFLLTPGPNDIPLNLVHFLVFPMQGSLVLYFLFIAESLKEHLFCLFSYLVCGTFFYFIVNYQMRPYGLVA</sequence>
<keyword evidence="1" id="KW-0472">Membrane</keyword>
<gene>
    <name evidence="2" type="primary">orf103</name>
</gene>
<accession>A0A386JNI9</accession>
<keyword evidence="1" id="KW-0812">Transmembrane</keyword>
<feature type="transmembrane region" description="Helical" evidence="1">
    <location>
        <begin position="44"/>
        <end position="68"/>
    </location>
</feature>
<dbReference type="Gramene" id="GeneID_38334517_t1">
    <property type="protein sequence ID" value="YP_009532880.1"/>
    <property type="gene ID" value="GeneID_38334517"/>
</dbReference>
<name>A0A386JNI9_GLYSO</name>
<dbReference type="KEGG" id="gsj:38334517"/>
<evidence type="ECO:0000256" key="1">
    <source>
        <dbReference type="SAM" id="Phobius"/>
    </source>
</evidence>
<feature type="transmembrane region" description="Helical" evidence="1">
    <location>
        <begin position="21"/>
        <end position="38"/>
    </location>
</feature>
<keyword evidence="1" id="KW-1133">Transmembrane helix</keyword>
<feature type="transmembrane region" description="Helical" evidence="1">
    <location>
        <begin position="75"/>
        <end position="92"/>
    </location>
</feature>
<organism evidence="2">
    <name type="scientific">Glycine soja</name>
    <name type="common">Wild soybean</name>
    <dbReference type="NCBI Taxonomy" id="3848"/>
    <lineage>
        <taxon>Eukaryota</taxon>
        <taxon>Viridiplantae</taxon>
        <taxon>Streptophyta</taxon>
        <taxon>Embryophyta</taxon>
        <taxon>Tracheophyta</taxon>
        <taxon>Spermatophyta</taxon>
        <taxon>Magnoliopsida</taxon>
        <taxon>eudicotyledons</taxon>
        <taxon>Gunneridae</taxon>
        <taxon>Pentapetalae</taxon>
        <taxon>rosids</taxon>
        <taxon>fabids</taxon>
        <taxon>Fabales</taxon>
        <taxon>Fabaceae</taxon>
        <taxon>Papilionoideae</taxon>
        <taxon>50 kb inversion clade</taxon>
        <taxon>NPAAA clade</taxon>
        <taxon>indigoferoid/millettioid clade</taxon>
        <taxon>Phaseoleae</taxon>
        <taxon>Glycine</taxon>
        <taxon>Glycine subgen. Soja</taxon>
    </lineage>
</organism>
<dbReference type="AlphaFoldDB" id="A0A386JNI9"/>
<keyword evidence="2" id="KW-0496">Mitochondrion</keyword>
<geneLocation type="mitochondrion" evidence="2"/>